<feature type="compositionally biased region" description="Pro residues" evidence="1">
    <location>
        <begin position="41"/>
        <end position="52"/>
    </location>
</feature>
<proteinExistence type="evidence at transcript level"/>
<feature type="region of interest" description="Disordered" evidence="1">
    <location>
        <begin position="36"/>
        <end position="66"/>
    </location>
</feature>
<accession>B4DQ52</accession>
<sequence>MFQNLRILELTPGVTDPERVEQGVVLRCFSLGERPSSPCHQPLPVPRSPPAQPRTAQRPPSPSCHRLRAAKLAAPGALAPSGPQKHSHLLQGQPLGWGQEPVSSWQSQSSLRPWRKGLQHTLDRGRAGHLFQAGPGWNTCPLRLHSGHMPCQDPEPGVGGLGQGQQGLCPGGVSAGGGAGPAESPGGLCWAR</sequence>
<dbReference type="EMBL" id="AK298639">
    <property type="protein sequence ID" value="BAG60814.1"/>
    <property type="molecule type" value="mRNA"/>
</dbReference>
<protein>
    <submittedName>
        <fullName evidence="2">cDNA FLJ58923</fullName>
    </submittedName>
</protein>
<reference evidence="2" key="1">
    <citation type="submission" date="2007-10" db="EMBL/GenBank/DDBJ databases">
        <title>NEDO human cDNA sequencing project focused on splicing variants.</title>
        <authorList>
            <person name="Wakamatsu A."/>
            <person name="Yamamoto J."/>
            <person name="Kimura K."/>
            <person name="Ishii S."/>
            <person name="Watanabe K."/>
            <person name="Sugiyama A."/>
            <person name="Murakawa K."/>
            <person name="Kaida T."/>
            <person name="Tsuchiya K."/>
            <person name="Fukuzumi Y."/>
            <person name="Kumagai A."/>
            <person name="Oishi Y."/>
            <person name="Yamamoto S."/>
            <person name="Ono Y."/>
            <person name="Komori Y."/>
            <person name="Yamazaki M."/>
            <person name="Kisu Y."/>
            <person name="Nishikawa T."/>
            <person name="Sugano S."/>
            <person name="Nomura N."/>
            <person name="Isogai T."/>
        </authorList>
    </citation>
    <scope>NUCLEOTIDE SEQUENCE</scope>
    <source>
        <tissue evidence="2">Esophagus</tissue>
    </source>
</reference>
<organism evidence="2">
    <name type="scientific">Homo sapiens</name>
    <name type="common">Human</name>
    <dbReference type="NCBI Taxonomy" id="9606"/>
    <lineage>
        <taxon>Eukaryota</taxon>
        <taxon>Metazoa</taxon>
        <taxon>Chordata</taxon>
        <taxon>Craniata</taxon>
        <taxon>Vertebrata</taxon>
        <taxon>Euteleostomi</taxon>
        <taxon>Mammalia</taxon>
        <taxon>Eutheria</taxon>
        <taxon>Euarchontoglires</taxon>
        <taxon>Primates</taxon>
        <taxon>Haplorrhini</taxon>
        <taxon>Catarrhini</taxon>
        <taxon>Hominidae</taxon>
        <taxon>Homo</taxon>
    </lineage>
</organism>
<evidence type="ECO:0000256" key="1">
    <source>
        <dbReference type="SAM" id="MobiDB-lite"/>
    </source>
</evidence>
<dbReference type="AlphaFoldDB" id="B4DQ52"/>
<evidence type="ECO:0000313" key="2">
    <source>
        <dbReference type="EMBL" id="BAG60814.1"/>
    </source>
</evidence>
<name>B4DQ52_HUMAN</name>